<feature type="region of interest" description="Disordered" evidence="1">
    <location>
        <begin position="56"/>
        <end position="85"/>
    </location>
</feature>
<dbReference type="EMBL" id="CP012023">
    <property type="protein sequence ID" value="ALI57097.1"/>
    <property type="molecule type" value="Genomic_DNA"/>
</dbReference>
<dbReference type="RefSeq" id="WP_062218566.1">
    <property type="nucleotide sequence ID" value="NZ_CP012023.1"/>
</dbReference>
<evidence type="ECO:0000256" key="2">
    <source>
        <dbReference type="SAM" id="Phobius"/>
    </source>
</evidence>
<keyword evidence="2" id="KW-0812">Transmembrane</keyword>
<gene>
    <name evidence="3" type="ORF">IMCC12053_2005</name>
    <name evidence="4" type="ORF">IMCC12053_3150</name>
</gene>
<dbReference type="OrthoDB" id="7874752at2"/>
<organism evidence="4 5">
    <name type="scientific">Celeribacter marinus</name>
    <dbReference type="NCBI Taxonomy" id="1397108"/>
    <lineage>
        <taxon>Bacteria</taxon>
        <taxon>Pseudomonadati</taxon>
        <taxon>Pseudomonadota</taxon>
        <taxon>Alphaproteobacteria</taxon>
        <taxon>Rhodobacterales</taxon>
        <taxon>Roseobacteraceae</taxon>
        <taxon>Celeribacter</taxon>
    </lineage>
</organism>
<feature type="compositionally biased region" description="Basic and acidic residues" evidence="1">
    <location>
        <begin position="61"/>
        <end position="85"/>
    </location>
</feature>
<evidence type="ECO:0000313" key="3">
    <source>
        <dbReference type="EMBL" id="ALI55952.1"/>
    </source>
</evidence>
<keyword evidence="2" id="KW-1133">Transmembrane helix</keyword>
<dbReference type="AlphaFoldDB" id="A0A0P0A8G8"/>
<evidence type="ECO:0000313" key="5">
    <source>
        <dbReference type="Proteomes" id="UP000064920"/>
    </source>
</evidence>
<dbReference type="KEGG" id="cmar:IMCC12053_2005"/>
<dbReference type="Proteomes" id="UP000064920">
    <property type="component" value="Chromosome"/>
</dbReference>
<dbReference type="STRING" id="1397108.IMCC12053_2005"/>
<keyword evidence="2" id="KW-0472">Membrane</keyword>
<feature type="transmembrane region" description="Helical" evidence="2">
    <location>
        <begin position="16"/>
        <end position="34"/>
    </location>
</feature>
<evidence type="ECO:0000256" key="1">
    <source>
        <dbReference type="SAM" id="MobiDB-lite"/>
    </source>
</evidence>
<proteinExistence type="predicted"/>
<dbReference type="KEGG" id="cmar:IMCC12053_3150"/>
<dbReference type="EMBL" id="CP012023">
    <property type="protein sequence ID" value="ALI55952.1"/>
    <property type="molecule type" value="Genomic_DNA"/>
</dbReference>
<accession>A0A0P0A8G8</accession>
<reference evidence="4 5" key="1">
    <citation type="submission" date="2015-05" db="EMBL/GenBank/DDBJ databases">
        <authorList>
            <person name="Wang D.B."/>
            <person name="Wang M."/>
        </authorList>
    </citation>
    <scope>NUCLEOTIDE SEQUENCE [LARGE SCALE GENOMIC DNA]</scope>
    <source>
        <strain evidence="4 5">IMCC 12053</strain>
    </source>
</reference>
<dbReference type="PATRIC" id="fig|1397108.4.peg.2048"/>
<protein>
    <submittedName>
        <fullName evidence="4">Uncharacterized protein</fullName>
    </submittedName>
</protein>
<evidence type="ECO:0000313" key="4">
    <source>
        <dbReference type="EMBL" id="ALI57097.1"/>
    </source>
</evidence>
<keyword evidence="5" id="KW-1185">Reference proteome</keyword>
<name>A0A0P0A8G8_9RHOB</name>
<sequence length="85" mass="9634">MITVIRALLSGLGRRAVLYGAIALAVLAALWVAFRQGRQAAKAELAVRRADARVRSMQTSKDTRHDVQNTDRTDLERRADRWMRD</sequence>